<keyword evidence="4 6" id="KW-0472">Membrane</keyword>
<evidence type="ECO:0000256" key="3">
    <source>
        <dbReference type="ARBA" id="ARBA00022989"/>
    </source>
</evidence>
<accession>A0A9N9LEN2</accession>
<protein>
    <recommendedName>
        <fullName evidence="7">Rhodopsin domain-containing protein</fullName>
    </recommendedName>
</protein>
<feature type="transmembrane region" description="Helical" evidence="6">
    <location>
        <begin position="243"/>
        <end position="266"/>
    </location>
</feature>
<reference evidence="8" key="1">
    <citation type="submission" date="2021-07" db="EMBL/GenBank/DDBJ databases">
        <authorList>
            <person name="Durling M."/>
        </authorList>
    </citation>
    <scope>NUCLEOTIDE SEQUENCE</scope>
</reference>
<keyword evidence="9" id="KW-1185">Reference proteome</keyword>
<evidence type="ECO:0000259" key="7">
    <source>
        <dbReference type="Pfam" id="PF20684"/>
    </source>
</evidence>
<gene>
    <name evidence="8" type="ORF">HYALB_00000940</name>
</gene>
<keyword evidence="3 6" id="KW-1133">Transmembrane helix</keyword>
<feature type="domain" description="Rhodopsin" evidence="7">
    <location>
        <begin position="33"/>
        <end position="271"/>
    </location>
</feature>
<feature type="transmembrane region" description="Helical" evidence="6">
    <location>
        <begin position="89"/>
        <end position="115"/>
    </location>
</feature>
<dbReference type="PANTHER" id="PTHR33048">
    <property type="entry name" value="PTH11-LIKE INTEGRAL MEMBRANE PROTEIN (AFU_ORTHOLOGUE AFUA_5G11245)"/>
    <property type="match status" value="1"/>
</dbReference>
<organism evidence="8 9">
    <name type="scientific">Hymenoscyphus albidus</name>
    <dbReference type="NCBI Taxonomy" id="595503"/>
    <lineage>
        <taxon>Eukaryota</taxon>
        <taxon>Fungi</taxon>
        <taxon>Dikarya</taxon>
        <taxon>Ascomycota</taxon>
        <taxon>Pezizomycotina</taxon>
        <taxon>Leotiomycetes</taxon>
        <taxon>Helotiales</taxon>
        <taxon>Helotiaceae</taxon>
        <taxon>Hymenoscyphus</taxon>
    </lineage>
</organism>
<evidence type="ECO:0000256" key="6">
    <source>
        <dbReference type="SAM" id="Phobius"/>
    </source>
</evidence>
<feature type="transmembrane region" description="Helical" evidence="6">
    <location>
        <begin position="20"/>
        <end position="37"/>
    </location>
</feature>
<dbReference type="InterPro" id="IPR052337">
    <property type="entry name" value="SAT4-like"/>
</dbReference>
<keyword evidence="2 6" id="KW-0812">Transmembrane</keyword>
<evidence type="ECO:0000313" key="8">
    <source>
        <dbReference type="EMBL" id="CAG8970959.1"/>
    </source>
</evidence>
<dbReference type="Pfam" id="PF20684">
    <property type="entry name" value="Fung_rhodopsin"/>
    <property type="match status" value="1"/>
</dbReference>
<dbReference type="PANTHER" id="PTHR33048:SF114">
    <property type="entry name" value="MEMBRANE PROTEIN PTH11-LIKE, PUTATIVE (AFU_ORTHOLOGUE AFUA_7G06620)-RELATED"/>
    <property type="match status" value="1"/>
</dbReference>
<dbReference type="EMBL" id="CAJVRM010000003">
    <property type="protein sequence ID" value="CAG8970959.1"/>
    <property type="molecule type" value="Genomic_DNA"/>
</dbReference>
<comment type="similarity">
    <text evidence="5">Belongs to the SAT4 family.</text>
</comment>
<feature type="transmembrane region" description="Helical" evidence="6">
    <location>
        <begin position="127"/>
        <end position="148"/>
    </location>
</feature>
<evidence type="ECO:0000256" key="2">
    <source>
        <dbReference type="ARBA" id="ARBA00022692"/>
    </source>
</evidence>
<dbReference type="AlphaFoldDB" id="A0A9N9LEN2"/>
<feature type="transmembrane region" description="Helical" evidence="6">
    <location>
        <begin position="187"/>
        <end position="205"/>
    </location>
</feature>
<sequence length="359" mass="40364">MASISGPVEMNPGLGQVVSWYIATVLAVLFVAARLFVKWRKFCIWQADDAFLVLAALCLVGTLGIQQYMWFEGMARPPQSSSFDHFVHIMQMIVPGSTLYVTSIWSVKIALVIFYKRIAAERKLQTVYNCLLGFLAASWLVLFFDIIFQCYPIERKWTGVKDPKCKTATTPIFGRIILACSQHASEINFWMTVLLIITLLMSMVIKLKMPQKQKIGVAAMFALGIFVVISSIIRAYFSKAGEIMLTCTVSMIETSVAIIAASLPVFRTLLSGGMKRRTSALAYNKSYEMSSTARQSNISGPRNMKKANDSEDDIFRNDKIEGAPRILRHDSIAITKEFRISESILSQSELGQWRKINDF</sequence>
<dbReference type="GO" id="GO:0016020">
    <property type="term" value="C:membrane"/>
    <property type="evidence" value="ECO:0007669"/>
    <property type="project" value="UniProtKB-SubCell"/>
</dbReference>
<evidence type="ECO:0000313" key="9">
    <source>
        <dbReference type="Proteomes" id="UP000701801"/>
    </source>
</evidence>
<evidence type="ECO:0000256" key="5">
    <source>
        <dbReference type="ARBA" id="ARBA00038359"/>
    </source>
</evidence>
<evidence type="ECO:0000256" key="4">
    <source>
        <dbReference type="ARBA" id="ARBA00023136"/>
    </source>
</evidence>
<proteinExistence type="inferred from homology"/>
<name>A0A9N9LEN2_9HELO</name>
<dbReference type="OrthoDB" id="5378633at2759"/>
<comment type="caution">
    <text evidence="8">The sequence shown here is derived from an EMBL/GenBank/DDBJ whole genome shotgun (WGS) entry which is preliminary data.</text>
</comment>
<dbReference type="InterPro" id="IPR049326">
    <property type="entry name" value="Rhodopsin_dom_fungi"/>
</dbReference>
<evidence type="ECO:0000256" key="1">
    <source>
        <dbReference type="ARBA" id="ARBA00004141"/>
    </source>
</evidence>
<dbReference type="Proteomes" id="UP000701801">
    <property type="component" value="Unassembled WGS sequence"/>
</dbReference>
<feature type="transmembrane region" description="Helical" evidence="6">
    <location>
        <begin position="49"/>
        <end position="69"/>
    </location>
</feature>
<comment type="subcellular location">
    <subcellularLocation>
        <location evidence="1">Membrane</location>
        <topology evidence="1">Multi-pass membrane protein</topology>
    </subcellularLocation>
</comment>
<feature type="transmembrane region" description="Helical" evidence="6">
    <location>
        <begin position="217"/>
        <end position="237"/>
    </location>
</feature>